<evidence type="ECO:0000313" key="2">
    <source>
        <dbReference type="Proteomes" id="UP000499080"/>
    </source>
</evidence>
<dbReference type="EMBL" id="BGPR01003466">
    <property type="protein sequence ID" value="GBM88480.1"/>
    <property type="molecule type" value="Genomic_DNA"/>
</dbReference>
<dbReference type="AlphaFoldDB" id="A0A4Y2JEI6"/>
<gene>
    <name evidence="1" type="ORF">AVEN_18833_1</name>
</gene>
<comment type="caution">
    <text evidence="1">The sequence shown here is derived from an EMBL/GenBank/DDBJ whole genome shotgun (WGS) entry which is preliminary data.</text>
</comment>
<keyword evidence="2" id="KW-1185">Reference proteome</keyword>
<sequence length="111" mass="12777">MSPYLMPLRQPNRLDGHGRSIGTAAHQVSNLVTLKGYIPRLDKYSKWHAPFHSITQEVRLNPMVVESFDDCKWHVALSDRDVTGCNIWSPRMIIKKIILKEVNILARERIG</sequence>
<dbReference type="Proteomes" id="UP000499080">
    <property type="component" value="Unassembled WGS sequence"/>
</dbReference>
<reference evidence="1 2" key="1">
    <citation type="journal article" date="2019" name="Sci. Rep.">
        <title>Orb-weaving spider Araneus ventricosus genome elucidates the spidroin gene catalogue.</title>
        <authorList>
            <person name="Kono N."/>
            <person name="Nakamura H."/>
            <person name="Ohtoshi R."/>
            <person name="Moran D.A.P."/>
            <person name="Shinohara A."/>
            <person name="Yoshida Y."/>
            <person name="Fujiwara M."/>
            <person name="Mori M."/>
            <person name="Tomita M."/>
            <person name="Arakawa K."/>
        </authorList>
    </citation>
    <scope>NUCLEOTIDE SEQUENCE [LARGE SCALE GENOMIC DNA]</scope>
</reference>
<organism evidence="1 2">
    <name type="scientific">Araneus ventricosus</name>
    <name type="common">Orbweaver spider</name>
    <name type="synonym">Epeira ventricosa</name>
    <dbReference type="NCBI Taxonomy" id="182803"/>
    <lineage>
        <taxon>Eukaryota</taxon>
        <taxon>Metazoa</taxon>
        <taxon>Ecdysozoa</taxon>
        <taxon>Arthropoda</taxon>
        <taxon>Chelicerata</taxon>
        <taxon>Arachnida</taxon>
        <taxon>Araneae</taxon>
        <taxon>Araneomorphae</taxon>
        <taxon>Entelegynae</taxon>
        <taxon>Araneoidea</taxon>
        <taxon>Araneidae</taxon>
        <taxon>Araneus</taxon>
    </lineage>
</organism>
<protein>
    <submittedName>
        <fullName evidence="1">Uncharacterized protein</fullName>
    </submittedName>
</protein>
<evidence type="ECO:0000313" key="1">
    <source>
        <dbReference type="EMBL" id="GBM88480.1"/>
    </source>
</evidence>
<name>A0A4Y2JEI6_ARAVE</name>
<accession>A0A4Y2JEI6</accession>
<proteinExistence type="predicted"/>